<reference evidence="2 3" key="1">
    <citation type="submission" date="2017-05" db="EMBL/GenBank/DDBJ databases">
        <authorList>
            <person name="Varghese N."/>
            <person name="Submissions S."/>
        </authorList>
    </citation>
    <scope>NUCLEOTIDE SEQUENCE [LARGE SCALE GENOMIC DNA]</scope>
    <source>
        <strain evidence="2 3">DSM 25457</strain>
    </source>
</reference>
<accession>A0ABY1QN27</accession>
<organism evidence="2 3">
    <name type="scientific">Neorhodopirellula lusitana</name>
    <dbReference type="NCBI Taxonomy" id="445327"/>
    <lineage>
        <taxon>Bacteria</taxon>
        <taxon>Pseudomonadati</taxon>
        <taxon>Planctomycetota</taxon>
        <taxon>Planctomycetia</taxon>
        <taxon>Pirellulales</taxon>
        <taxon>Pirellulaceae</taxon>
        <taxon>Neorhodopirellula</taxon>
    </lineage>
</organism>
<evidence type="ECO:0000256" key="1">
    <source>
        <dbReference type="SAM" id="SignalP"/>
    </source>
</evidence>
<sequence length="551" mass="57730">MSNQAFLRRSCSRLLQSIVSKSARRMALAAFIAGSSMLAATADDQEILNRMENGGGISILVHEFQAEPVAAVEPVASANESSQPVAKIAALPAYASLGTHDSVPVAKKATSQFNQAIAAAVFASATKIGISIEQVLEPFAMVGPIANQAPASVPLEVVDGGDIFFAADEAAEVFEELVANEAATEQQLAEAVALNRWWLDTETVAVAKITSTEVAKAEAIPAATRDASDPVSPTTDAADVGLAAHESLELQDEVSSPSDSLLVGSSAMIVTIEDAYLPYDLAKRDLEIQYLPLSSVVPLTPKNYVTYPQETERGFASQVAASAVPEVAATEELDVIPAGMLEDVALGVNALIDQSNVRDFSLTKVGESYGEWIASLAPARVQLAQQIADDSEAADAVAAAKDGEIRVIDGIAMMHVGGEQIPAPIADSIPDANIGRIRMAVSDVDMMFADGSLVPAPVADDLPNAIDSFEQFATMEVAGQSLPAPVADPLVDEPLLVAANEEAADEVNVNELAQRLAALSQAQRQAILTILDAPLVEIASKPESVDQTQQR</sequence>
<proteinExistence type="predicted"/>
<gene>
    <name evidence="2" type="ORF">SAMN06265222_11918</name>
</gene>
<feature type="signal peptide" evidence="1">
    <location>
        <begin position="1"/>
        <end position="42"/>
    </location>
</feature>
<evidence type="ECO:0000313" key="3">
    <source>
        <dbReference type="Proteomes" id="UP001158067"/>
    </source>
</evidence>
<protein>
    <submittedName>
        <fullName evidence="2">Uncharacterized protein</fullName>
    </submittedName>
</protein>
<keyword evidence="1" id="KW-0732">Signal</keyword>
<dbReference type="EMBL" id="FXUG01000019">
    <property type="protein sequence ID" value="SMP75328.1"/>
    <property type="molecule type" value="Genomic_DNA"/>
</dbReference>
<feature type="chain" id="PRO_5046052987" evidence="1">
    <location>
        <begin position="43"/>
        <end position="551"/>
    </location>
</feature>
<dbReference type="Proteomes" id="UP001158067">
    <property type="component" value="Unassembled WGS sequence"/>
</dbReference>
<keyword evidence="3" id="KW-1185">Reference proteome</keyword>
<name>A0ABY1QN27_9BACT</name>
<dbReference type="RefSeq" id="WP_283435033.1">
    <property type="nucleotide sequence ID" value="NZ_FXUG01000019.1"/>
</dbReference>
<evidence type="ECO:0000313" key="2">
    <source>
        <dbReference type="EMBL" id="SMP75328.1"/>
    </source>
</evidence>
<comment type="caution">
    <text evidence="2">The sequence shown here is derived from an EMBL/GenBank/DDBJ whole genome shotgun (WGS) entry which is preliminary data.</text>
</comment>